<keyword evidence="2" id="KW-1185">Reference proteome</keyword>
<reference evidence="1" key="1">
    <citation type="journal article" date="2020" name="Stud. Mycol.">
        <title>101 Dothideomycetes genomes: a test case for predicting lifestyles and emergence of pathogens.</title>
        <authorList>
            <person name="Haridas S."/>
            <person name="Albert R."/>
            <person name="Binder M."/>
            <person name="Bloem J."/>
            <person name="Labutti K."/>
            <person name="Salamov A."/>
            <person name="Andreopoulos B."/>
            <person name="Baker S."/>
            <person name="Barry K."/>
            <person name="Bills G."/>
            <person name="Bluhm B."/>
            <person name="Cannon C."/>
            <person name="Castanera R."/>
            <person name="Culley D."/>
            <person name="Daum C."/>
            <person name="Ezra D."/>
            <person name="Gonzalez J."/>
            <person name="Henrissat B."/>
            <person name="Kuo A."/>
            <person name="Liang C."/>
            <person name="Lipzen A."/>
            <person name="Lutzoni F."/>
            <person name="Magnuson J."/>
            <person name="Mondo S."/>
            <person name="Nolan M."/>
            <person name="Ohm R."/>
            <person name="Pangilinan J."/>
            <person name="Park H.-J."/>
            <person name="Ramirez L."/>
            <person name="Alfaro M."/>
            <person name="Sun H."/>
            <person name="Tritt A."/>
            <person name="Yoshinaga Y."/>
            <person name="Zwiers L.-H."/>
            <person name="Turgeon B."/>
            <person name="Goodwin S."/>
            <person name="Spatafora J."/>
            <person name="Crous P."/>
            <person name="Grigoriev I."/>
        </authorList>
    </citation>
    <scope>NUCLEOTIDE SEQUENCE</scope>
    <source>
        <strain evidence="1">CBS 119925</strain>
    </source>
</reference>
<accession>A0A6A6VN45</accession>
<evidence type="ECO:0000313" key="2">
    <source>
        <dbReference type="Proteomes" id="UP000799440"/>
    </source>
</evidence>
<evidence type="ECO:0000313" key="1">
    <source>
        <dbReference type="EMBL" id="KAF2751154.1"/>
    </source>
</evidence>
<gene>
    <name evidence="1" type="ORF">M011DRAFT_455211</name>
</gene>
<dbReference type="Proteomes" id="UP000799440">
    <property type="component" value="Unassembled WGS sequence"/>
</dbReference>
<dbReference type="EMBL" id="MU006562">
    <property type="protein sequence ID" value="KAF2751154.1"/>
    <property type="molecule type" value="Genomic_DNA"/>
</dbReference>
<name>A0A6A6VN45_9PLEO</name>
<proteinExistence type="predicted"/>
<dbReference type="AlphaFoldDB" id="A0A6A6VN45"/>
<protein>
    <submittedName>
        <fullName evidence="1">Uncharacterized protein</fullName>
    </submittedName>
</protein>
<sequence length="199" mass="21421">MDDVEWCRPKVARVDEVGLVWWGELPSTHLPAASGSTAPRIGPSPILIHARTATLHPFTPEQSSKTCPTLQNKCCARLCSVPAPMPPGAEGHKGRHLGIGPSVEPDDYLQRASCKTSPPAQTSPTSARTLLGLAISRLPILGFCVAGLPRHSLERALSQPTPACQSLHPGHFCEHLNDATLEPFSVNHQQSIDSPEEKR</sequence>
<organism evidence="1 2">
    <name type="scientific">Sporormia fimetaria CBS 119925</name>
    <dbReference type="NCBI Taxonomy" id="1340428"/>
    <lineage>
        <taxon>Eukaryota</taxon>
        <taxon>Fungi</taxon>
        <taxon>Dikarya</taxon>
        <taxon>Ascomycota</taxon>
        <taxon>Pezizomycotina</taxon>
        <taxon>Dothideomycetes</taxon>
        <taxon>Pleosporomycetidae</taxon>
        <taxon>Pleosporales</taxon>
        <taxon>Sporormiaceae</taxon>
        <taxon>Sporormia</taxon>
    </lineage>
</organism>